<keyword evidence="8" id="KW-1185">Reference proteome</keyword>
<dbReference type="EMBL" id="CP014327">
    <property type="protein sequence ID" value="AML53120.1"/>
    <property type="molecule type" value="Genomic_DNA"/>
</dbReference>
<dbReference type="RefSeq" id="WP_052274634.1">
    <property type="nucleotide sequence ID" value="NZ_CP014327.1"/>
</dbReference>
<accession>A0A126V494</accession>
<dbReference type="Proteomes" id="UP000070371">
    <property type="component" value="Chromosome"/>
</dbReference>
<feature type="transmembrane region" description="Helical" evidence="6">
    <location>
        <begin position="74"/>
        <end position="96"/>
    </location>
</feature>
<evidence type="ECO:0000256" key="5">
    <source>
        <dbReference type="ARBA" id="ARBA00023136"/>
    </source>
</evidence>
<evidence type="ECO:0000313" key="7">
    <source>
        <dbReference type="EMBL" id="AML53120.1"/>
    </source>
</evidence>
<evidence type="ECO:0008006" key="9">
    <source>
        <dbReference type="Google" id="ProtNLM"/>
    </source>
</evidence>
<evidence type="ECO:0000256" key="1">
    <source>
        <dbReference type="ARBA" id="ARBA00004141"/>
    </source>
</evidence>
<evidence type="ECO:0000256" key="3">
    <source>
        <dbReference type="ARBA" id="ARBA00022692"/>
    </source>
</evidence>
<proteinExistence type="inferred from homology"/>
<dbReference type="Pfam" id="PF01594">
    <property type="entry name" value="AI-2E_transport"/>
    <property type="match status" value="1"/>
</dbReference>
<feature type="transmembrane region" description="Helical" evidence="6">
    <location>
        <begin position="221"/>
        <end position="240"/>
    </location>
</feature>
<evidence type="ECO:0000256" key="4">
    <source>
        <dbReference type="ARBA" id="ARBA00022989"/>
    </source>
</evidence>
<feature type="transmembrane region" description="Helical" evidence="6">
    <location>
        <begin position="166"/>
        <end position="183"/>
    </location>
</feature>
<dbReference type="STRING" id="1579316.RC74_19320"/>
<feature type="transmembrane region" description="Helical" evidence="6">
    <location>
        <begin position="283"/>
        <end position="305"/>
    </location>
</feature>
<gene>
    <name evidence="7" type="ORF">RC74_19320</name>
</gene>
<keyword evidence="4 6" id="KW-1133">Transmembrane helix</keyword>
<protein>
    <recommendedName>
        <fullName evidence="9">AI-2E family transporter</fullName>
    </recommendedName>
</protein>
<keyword evidence="5 6" id="KW-0472">Membrane</keyword>
<organism evidence="7 8">
    <name type="scientific">Falsihalocynthiibacter arcticus</name>
    <dbReference type="NCBI Taxonomy" id="1579316"/>
    <lineage>
        <taxon>Bacteria</taxon>
        <taxon>Pseudomonadati</taxon>
        <taxon>Pseudomonadota</taxon>
        <taxon>Alphaproteobacteria</taxon>
        <taxon>Rhodobacterales</taxon>
        <taxon>Roseobacteraceae</taxon>
        <taxon>Falsihalocynthiibacter</taxon>
    </lineage>
</organism>
<dbReference type="AlphaFoldDB" id="A0A126V494"/>
<keyword evidence="3 6" id="KW-0812">Transmembrane</keyword>
<reference evidence="7 8" key="1">
    <citation type="submission" date="2016-02" db="EMBL/GenBank/DDBJ databases">
        <title>Complete genome sequence of Halocynthiibacter arcticus PAMC 20958t from arctic marine sediment.</title>
        <authorList>
            <person name="Lee Y.M."/>
            <person name="Baek K."/>
            <person name="Lee H.K."/>
            <person name="Shin S.C."/>
        </authorList>
    </citation>
    <scope>NUCLEOTIDE SEQUENCE [LARGE SCALE GENOMIC DNA]</scope>
    <source>
        <strain evidence="7">PAMC 20958</strain>
    </source>
</reference>
<dbReference type="OrthoDB" id="106838at2"/>
<comment type="similarity">
    <text evidence="2">Belongs to the autoinducer-2 exporter (AI-2E) (TC 2.A.86) family.</text>
</comment>
<evidence type="ECO:0000313" key="8">
    <source>
        <dbReference type="Proteomes" id="UP000070371"/>
    </source>
</evidence>
<feature type="transmembrane region" description="Helical" evidence="6">
    <location>
        <begin position="246"/>
        <end position="276"/>
    </location>
</feature>
<feature type="transmembrane region" description="Helical" evidence="6">
    <location>
        <begin position="40"/>
        <end position="62"/>
    </location>
</feature>
<dbReference type="KEGG" id="hat:RC74_19320"/>
<comment type="subcellular location">
    <subcellularLocation>
        <location evidence="1">Membrane</location>
        <topology evidence="1">Multi-pass membrane protein</topology>
    </subcellularLocation>
</comment>
<name>A0A126V494_9RHOB</name>
<feature type="transmembrane region" description="Helical" evidence="6">
    <location>
        <begin position="317"/>
        <end position="343"/>
    </location>
</feature>
<dbReference type="InterPro" id="IPR002549">
    <property type="entry name" value="AI-2E-like"/>
</dbReference>
<dbReference type="PANTHER" id="PTHR21716">
    <property type="entry name" value="TRANSMEMBRANE PROTEIN"/>
    <property type="match status" value="1"/>
</dbReference>
<dbReference type="PANTHER" id="PTHR21716:SF4">
    <property type="entry name" value="TRANSMEMBRANE PROTEIN 245"/>
    <property type="match status" value="1"/>
</dbReference>
<evidence type="ECO:0000256" key="2">
    <source>
        <dbReference type="ARBA" id="ARBA00009773"/>
    </source>
</evidence>
<evidence type="ECO:0000256" key="6">
    <source>
        <dbReference type="SAM" id="Phobius"/>
    </source>
</evidence>
<dbReference type="GO" id="GO:0016020">
    <property type="term" value="C:membrane"/>
    <property type="evidence" value="ECO:0007669"/>
    <property type="project" value="UniProtKB-SubCell"/>
</dbReference>
<feature type="transmembrane region" description="Helical" evidence="6">
    <location>
        <begin position="16"/>
        <end position="34"/>
    </location>
</feature>
<sequence>MDTDRPSNTRFTRSNAQQWIPVVVLTAIVTFLYLDVARPFLVSLIMAAIVAEMSEPLYNFVLRHLGNRRGPATVVTLLVLLASIITPLIGVAFMAAEQASSLTTGAVGLYQTIAKNPPHFEIPDWVPFQSDLEDALPQIRAKIQELVVTFATYFASVLGALTKGTAFFFLHLFVFIYSMFYFLQMKTSIISQVLAYSTLPLPLQAALNERIISVSRATLKGTLLIGIAQGALGGLGFWVAGISAPVFWAVVMAIVSIIPALGPTAVVLTGAIYLGVEGETGPAIALGLWAVLVVGTIDNFLRPILVGRDAQIHNIQILIGTLGGLVAFGAVGLVLGPVLAGLFTTVWQTIRDMAPDANTEAVSRPLSVTND</sequence>